<accession>A0A4R5ANY5</accession>
<evidence type="ECO:0000313" key="2">
    <source>
        <dbReference type="Proteomes" id="UP000295217"/>
    </source>
</evidence>
<dbReference type="PROSITE" id="PS51318">
    <property type="entry name" value="TAT"/>
    <property type="match status" value="1"/>
</dbReference>
<dbReference type="InterPro" id="IPR006311">
    <property type="entry name" value="TAT_signal"/>
</dbReference>
<organism evidence="1 2">
    <name type="scientific">Jiangella aurantiaca</name>
    <dbReference type="NCBI Taxonomy" id="2530373"/>
    <lineage>
        <taxon>Bacteria</taxon>
        <taxon>Bacillati</taxon>
        <taxon>Actinomycetota</taxon>
        <taxon>Actinomycetes</taxon>
        <taxon>Jiangellales</taxon>
        <taxon>Jiangellaceae</taxon>
        <taxon>Jiangella</taxon>
    </lineage>
</organism>
<sequence>MDNTTTPQDSTRRNILRFGAAGVVGAAAASALPTHTADASSHRPFQSRICVTVGPDRTDDFRTDGTNDATQINAAIQAAGDAGGGIVHIKAGTYYITDTIDNNRAGVLVRGDLVTHYAKVTYLKAAADFTPFARLATPMPSESDPPEDGGFEELYIDGEIEEGRWIEDGLVIGDPNPQYSPARKVKGARIRNLRLEHFTGHGITGFTNETYPSGSFDDIVFDNVRIAWCRIGVKNDSTATKFNGGVLGACNVGVAASNFSGAQFFGTVFTTVPGDSRWTEPDYPLPLEPWFTAVDVQADRSVAAYSFVGCYFESATHSILRRSVQPAGGLSYTGGFTFQACAMRNLSAGGHPAFDDIDDFPYPPSGYLLDLAHIGGTVALVNCWYDTNVIGGIERASRSVNVGDQTQVVVFGADNYGDAFNRELEFVGNTSGVSNYRGGFTGINTTYLPRKRTTSAPIDPPIASRMTVNNPQTVDERAVALVSAGAENEKPLVIQSVHGQQARLTEWQDPAGQPMAFVSNLGRIYAFAGTEGLPGVGNARDTDTGMYFPAQDTVGWTVGGRVAMRLDESVLAVHDRPIVGVADPDGPQDAATKNYVDSQIQALRKELGR</sequence>
<dbReference type="OrthoDB" id="7592357at2"/>
<dbReference type="Proteomes" id="UP000295217">
    <property type="component" value="Unassembled WGS sequence"/>
</dbReference>
<dbReference type="InterPro" id="IPR012334">
    <property type="entry name" value="Pectin_lyas_fold"/>
</dbReference>
<keyword evidence="2" id="KW-1185">Reference proteome</keyword>
<comment type="caution">
    <text evidence="1">The sequence shown here is derived from an EMBL/GenBank/DDBJ whole genome shotgun (WGS) entry which is preliminary data.</text>
</comment>
<dbReference type="EMBL" id="SMLB01000002">
    <property type="protein sequence ID" value="TDD72744.1"/>
    <property type="molecule type" value="Genomic_DNA"/>
</dbReference>
<dbReference type="RefSeq" id="WP_132101460.1">
    <property type="nucleotide sequence ID" value="NZ_SMLB01000002.1"/>
</dbReference>
<evidence type="ECO:0008006" key="3">
    <source>
        <dbReference type="Google" id="ProtNLM"/>
    </source>
</evidence>
<dbReference type="SUPFAM" id="SSF51126">
    <property type="entry name" value="Pectin lyase-like"/>
    <property type="match status" value="1"/>
</dbReference>
<dbReference type="InterPro" id="IPR011050">
    <property type="entry name" value="Pectin_lyase_fold/virulence"/>
</dbReference>
<protein>
    <recommendedName>
        <fullName evidence="3">Pectate lyase superfamily protein domain-containing protein</fullName>
    </recommendedName>
</protein>
<proteinExistence type="predicted"/>
<dbReference type="AlphaFoldDB" id="A0A4R5ANY5"/>
<reference evidence="1 2" key="1">
    <citation type="submission" date="2019-02" db="EMBL/GenBank/DDBJ databases">
        <title>Draft genome sequences of novel Actinobacteria.</title>
        <authorList>
            <person name="Sahin N."/>
            <person name="Ay H."/>
            <person name="Saygin H."/>
        </authorList>
    </citation>
    <scope>NUCLEOTIDE SEQUENCE [LARGE SCALE GENOMIC DNA]</scope>
    <source>
        <strain evidence="1 2">8K307</strain>
    </source>
</reference>
<gene>
    <name evidence="1" type="ORF">E1262_02520</name>
</gene>
<name>A0A4R5ANY5_9ACTN</name>
<dbReference type="Gene3D" id="2.160.20.10">
    <property type="entry name" value="Single-stranded right-handed beta-helix, Pectin lyase-like"/>
    <property type="match status" value="1"/>
</dbReference>
<evidence type="ECO:0000313" key="1">
    <source>
        <dbReference type="EMBL" id="TDD72744.1"/>
    </source>
</evidence>